<gene>
    <name evidence="1" type="ORF">GA0061098_100212</name>
</gene>
<proteinExistence type="predicted"/>
<dbReference type="Proteomes" id="UP000199184">
    <property type="component" value="Unassembled WGS sequence"/>
</dbReference>
<reference evidence="2" key="1">
    <citation type="submission" date="2016-08" db="EMBL/GenBank/DDBJ databases">
        <authorList>
            <person name="Varghese N."/>
            <person name="Submissions Spin"/>
        </authorList>
    </citation>
    <scope>NUCLEOTIDE SEQUENCE [LARGE SCALE GENOMIC DNA]</scope>
    <source>
        <strain evidence="2">ERR11</strain>
    </source>
</reference>
<evidence type="ECO:0000313" key="2">
    <source>
        <dbReference type="Proteomes" id="UP000199184"/>
    </source>
</evidence>
<name>A0A1C3UJ05_9BRAD</name>
<evidence type="ECO:0000313" key="1">
    <source>
        <dbReference type="EMBL" id="SCB15409.1"/>
    </source>
</evidence>
<protein>
    <submittedName>
        <fullName evidence="1">Uncharacterized protein</fullName>
    </submittedName>
</protein>
<dbReference type="AlphaFoldDB" id="A0A1C3UJ05"/>
<dbReference type="RefSeq" id="WP_245323152.1">
    <property type="nucleotide sequence ID" value="NZ_FMAI01000002.1"/>
</dbReference>
<accession>A0A1C3UJ05</accession>
<dbReference type="EMBL" id="FMAI01000002">
    <property type="protein sequence ID" value="SCB15409.1"/>
    <property type="molecule type" value="Genomic_DNA"/>
</dbReference>
<sequence length="102" mass="11783">MDNRISEIRRTIRALRVSMREAEAIMHEQINRDEDCSFVAQEVIKMRSVMSLLAKERIALGDHEPIVVNNFFIPRRRPTRKPVAALSPTVDSVFRPRVVARA</sequence>
<keyword evidence="2" id="KW-1185">Reference proteome</keyword>
<organism evidence="1 2">
    <name type="scientific">Bradyrhizobium shewense</name>
    <dbReference type="NCBI Taxonomy" id="1761772"/>
    <lineage>
        <taxon>Bacteria</taxon>
        <taxon>Pseudomonadati</taxon>
        <taxon>Pseudomonadota</taxon>
        <taxon>Alphaproteobacteria</taxon>
        <taxon>Hyphomicrobiales</taxon>
        <taxon>Nitrobacteraceae</taxon>
        <taxon>Bradyrhizobium</taxon>
    </lineage>
</organism>